<evidence type="ECO:0000259" key="4">
    <source>
        <dbReference type="Pfam" id="PF01515"/>
    </source>
</evidence>
<dbReference type="PANTHER" id="PTHR43356">
    <property type="entry name" value="PHOSPHATE ACETYLTRANSFERASE"/>
    <property type="match status" value="1"/>
</dbReference>
<sequence>MASTHHRRSKNTRSHPLTGRRSSNDDQQHRLRGGNRTSHGGEEMMMNFEDIINSAKNRERKRMVMPCIDLYRSSISAPEDQGYSDEKSILKTVMTAAEAGLIEPILIGEERRIKEKLVSLEILEEKTEIIGEKEEIKAVNRAIQMIHDGDADLLMRGMTKTRGFLSAISDKDGLMKNNFLSYVSLFELKDRLMLLTDTYINDFPDLSRKIAIAENSIELAETFGIKKTKIAALSSIEYVNPAIPSTVDAAVLSKMSERGQIDAVVEGPLDIDAASSKIAAKRKGIDAAVPEEANVFLFPDIESAYAFYQFLIFLFGAEMTGTLMGTRSPVILNVGIGTPKSMVLEIALGVLRC</sequence>
<evidence type="ECO:0000313" key="6">
    <source>
        <dbReference type="Proteomes" id="UP000320766"/>
    </source>
</evidence>
<organism evidence="5 6">
    <name type="scientific">Candidatus Methanolliviera hydrocarbonicum</name>
    <dbReference type="NCBI Taxonomy" id="2491085"/>
    <lineage>
        <taxon>Archaea</taxon>
        <taxon>Methanobacteriati</taxon>
        <taxon>Methanobacteriota</taxon>
        <taxon>Candidatus Methanoliparia</taxon>
        <taxon>Candidatus Methanoliparales</taxon>
        <taxon>Candidatus Methanollivieraceae</taxon>
        <taxon>Candidatus Methanolliviera</taxon>
    </lineage>
</organism>
<feature type="domain" description="Phosphate acetyl/butaryl transferase" evidence="4">
    <location>
        <begin position="139"/>
        <end position="330"/>
    </location>
</feature>
<dbReference type="Pfam" id="PF01515">
    <property type="entry name" value="PTA_PTB"/>
    <property type="match status" value="1"/>
</dbReference>
<dbReference type="InterPro" id="IPR002505">
    <property type="entry name" value="PTA_PTB"/>
</dbReference>
<evidence type="ECO:0000313" key="5">
    <source>
        <dbReference type="EMBL" id="RZN68443.1"/>
    </source>
</evidence>
<dbReference type="AlphaFoldDB" id="A0A520KX18"/>
<dbReference type="SUPFAM" id="SSF53659">
    <property type="entry name" value="Isocitrate/Isopropylmalate dehydrogenase-like"/>
    <property type="match status" value="1"/>
</dbReference>
<gene>
    <name evidence="5" type="ORF">EF807_05925</name>
</gene>
<reference evidence="5 6" key="1">
    <citation type="journal article" date="2019" name="Nat. Microbiol.">
        <title>Wide diversity of methane and short-chain alkane metabolisms in uncultured archaea.</title>
        <authorList>
            <person name="Borrel G."/>
            <person name="Adam P.S."/>
            <person name="McKay L.J."/>
            <person name="Chen L.X."/>
            <person name="Sierra-Garcia I.N."/>
            <person name="Sieber C.M."/>
            <person name="Letourneur Q."/>
            <person name="Ghozlane A."/>
            <person name="Andersen G.L."/>
            <person name="Li W.J."/>
            <person name="Hallam S.J."/>
            <person name="Muyzer G."/>
            <person name="de Oliveira V.M."/>
            <person name="Inskeep W.P."/>
            <person name="Banfield J.F."/>
            <person name="Gribaldo S."/>
        </authorList>
    </citation>
    <scope>NUCLEOTIDE SEQUENCE [LARGE SCALE GENOMIC DNA]</scope>
    <source>
        <strain evidence="5">NM1b</strain>
    </source>
</reference>
<accession>A0A520KX18</accession>
<keyword evidence="2" id="KW-0012">Acyltransferase</keyword>
<name>A0A520KX18_9EURY</name>
<proteinExistence type="predicted"/>
<dbReference type="Gene3D" id="3.40.718.10">
    <property type="entry name" value="Isopropylmalate Dehydrogenase"/>
    <property type="match status" value="1"/>
</dbReference>
<dbReference type="InterPro" id="IPR050500">
    <property type="entry name" value="Phos_Acetyltrans/Butyryltrans"/>
</dbReference>
<dbReference type="PANTHER" id="PTHR43356:SF2">
    <property type="entry name" value="PHOSPHATE ACETYLTRANSFERASE"/>
    <property type="match status" value="1"/>
</dbReference>
<dbReference type="Proteomes" id="UP000320766">
    <property type="component" value="Unassembled WGS sequence"/>
</dbReference>
<keyword evidence="1" id="KW-0808">Transferase</keyword>
<comment type="caution">
    <text evidence="5">The sequence shown here is derived from an EMBL/GenBank/DDBJ whole genome shotgun (WGS) entry which is preliminary data.</text>
</comment>
<evidence type="ECO:0000256" key="2">
    <source>
        <dbReference type="ARBA" id="ARBA00023315"/>
    </source>
</evidence>
<feature type="compositionally biased region" description="Basic residues" evidence="3">
    <location>
        <begin position="1"/>
        <end position="13"/>
    </location>
</feature>
<dbReference type="GO" id="GO:0016746">
    <property type="term" value="F:acyltransferase activity"/>
    <property type="evidence" value="ECO:0007669"/>
    <property type="project" value="UniProtKB-KW"/>
</dbReference>
<evidence type="ECO:0000256" key="1">
    <source>
        <dbReference type="ARBA" id="ARBA00022679"/>
    </source>
</evidence>
<feature type="region of interest" description="Disordered" evidence="3">
    <location>
        <begin position="1"/>
        <end position="44"/>
    </location>
</feature>
<dbReference type="EMBL" id="RXIL01000107">
    <property type="protein sequence ID" value="RZN68443.1"/>
    <property type="molecule type" value="Genomic_DNA"/>
</dbReference>
<evidence type="ECO:0000256" key="3">
    <source>
        <dbReference type="SAM" id="MobiDB-lite"/>
    </source>
</evidence>
<protein>
    <recommendedName>
        <fullName evidence="4">Phosphate acetyl/butaryl transferase domain-containing protein</fullName>
    </recommendedName>
</protein>